<accession>A0A9D2UH55</accession>
<evidence type="ECO:0000313" key="6">
    <source>
        <dbReference type="EMBL" id="HJD52363.1"/>
    </source>
</evidence>
<dbReference type="InterPro" id="IPR011990">
    <property type="entry name" value="TPR-like_helical_dom_sf"/>
</dbReference>
<keyword evidence="1" id="KW-0732">Signal</keyword>
<gene>
    <name evidence="6" type="primary">bamD</name>
    <name evidence="6" type="ORF">IAA93_01345</name>
</gene>
<evidence type="ECO:0000256" key="2">
    <source>
        <dbReference type="ARBA" id="ARBA00023136"/>
    </source>
</evidence>
<evidence type="ECO:0000256" key="4">
    <source>
        <dbReference type="PROSITE-ProRule" id="PRU00339"/>
    </source>
</evidence>
<keyword evidence="4" id="KW-0802">TPR repeat</keyword>
<feature type="repeat" description="TPR" evidence="4">
    <location>
        <begin position="67"/>
        <end position="100"/>
    </location>
</feature>
<proteinExistence type="predicted"/>
<dbReference type="NCBIfam" id="TIGR03302">
    <property type="entry name" value="OM_YfiO"/>
    <property type="match status" value="1"/>
</dbReference>
<evidence type="ECO:0000256" key="1">
    <source>
        <dbReference type="ARBA" id="ARBA00022729"/>
    </source>
</evidence>
<keyword evidence="2" id="KW-0472">Membrane</keyword>
<organism evidence="6 7">
    <name type="scientific">Candidatus Avibacteroides avistercoris</name>
    <dbReference type="NCBI Taxonomy" id="2840690"/>
    <lineage>
        <taxon>Bacteria</taxon>
        <taxon>Pseudomonadati</taxon>
        <taxon>Bacteroidota</taxon>
        <taxon>Bacteroidia</taxon>
        <taxon>Bacteroidales</taxon>
        <taxon>Bacteroidaceae</taxon>
        <taxon>Bacteroidaceae incertae sedis</taxon>
        <taxon>Candidatus Avibacteroides</taxon>
    </lineage>
</organism>
<dbReference type="InterPro" id="IPR017689">
    <property type="entry name" value="BamD"/>
</dbReference>
<evidence type="ECO:0000256" key="3">
    <source>
        <dbReference type="ARBA" id="ARBA00023237"/>
    </source>
</evidence>
<evidence type="ECO:0000259" key="5">
    <source>
        <dbReference type="Pfam" id="PF13525"/>
    </source>
</evidence>
<feature type="domain" description="Outer membrane lipoprotein BamD-like" evidence="5">
    <location>
        <begin position="34"/>
        <end position="210"/>
    </location>
</feature>
<dbReference type="InterPro" id="IPR039565">
    <property type="entry name" value="BamD-like"/>
</dbReference>
<dbReference type="Pfam" id="PF13525">
    <property type="entry name" value="YfiO"/>
    <property type="match status" value="1"/>
</dbReference>
<protein>
    <submittedName>
        <fullName evidence="6">Outer membrane protein assembly factor BamD</fullName>
    </submittedName>
</protein>
<dbReference type="PROSITE" id="PS51257">
    <property type="entry name" value="PROKAR_LIPOPROTEIN"/>
    <property type="match status" value="1"/>
</dbReference>
<evidence type="ECO:0000313" key="7">
    <source>
        <dbReference type="Proteomes" id="UP000787625"/>
    </source>
</evidence>
<keyword evidence="3" id="KW-0998">Cell outer membrane</keyword>
<dbReference type="Gene3D" id="1.25.40.10">
    <property type="entry name" value="Tetratricopeptide repeat domain"/>
    <property type="match status" value="1"/>
</dbReference>
<dbReference type="SUPFAM" id="SSF48452">
    <property type="entry name" value="TPR-like"/>
    <property type="match status" value="1"/>
</dbReference>
<sequence>MLKSISTALIIAILLVSCNSYNKVVKSLDRELKYETAKKSYMKRNYSRAASLLEDLVYFMKGTANAEESLFLLGMTYFRQKDYVTASQYFSTYYTTYPRGAFAEEARYYSGVSLYLDSPEAQLDQTQTYAAIQELQLFMEYYPDSPRKGEAQRMQFELQDKLVYKDYLAAKLYYDLGDYMGNNYEACIVTAQNALKDYPYTNLREDLSMLILRARYSMAQHSIESKRVERYRETVDEYYAFINEYPESKYLKEATTIFNNSEKNITD</sequence>
<dbReference type="AlphaFoldDB" id="A0A9D2UH55"/>
<dbReference type="EMBL" id="DWUP01000026">
    <property type="protein sequence ID" value="HJD52363.1"/>
    <property type="molecule type" value="Genomic_DNA"/>
</dbReference>
<dbReference type="PROSITE" id="PS50005">
    <property type="entry name" value="TPR"/>
    <property type="match status" value="1"/>
</dbReference>
<comment type="caution">
    <text evidence="6">The sequence shown here is derived from an EMBL/GenBank/DDBJ whole genome shotgun (WGS) entry which is preliminary data.</text>
</comment>
<name>A0A9D2UH55_9BACT</name>
<dbReference type="Proteomes" id="UP000787625">
    <property type="component" value="Unassembled WGS sequence"/>
</dbReference>
<reference evidence="6" key="1">
    <citation type="journal article" date="2021" name="PeerJ">
        <title>Extensive microbial diversity within the chicken gut microbiome revealed by metagenomics and culture.</title>
        <authorList>
            <person name="Gilroy R."/>
            <person name="Ravi A."/>
            <person name="Getino M."/>
            <person name="Pursley I."/>
            <person name="Horton D.L."/>
            <person name="Alikhan N.F."/>
            <person name="Baker D."/>
            <person name="Gharbi K."/>
            <person name="Hall N."/>
            <person name="Watson M."/>
            <person name="Adriaenssens E.M."/>
            <person name="Foster-Nyarko E."/>
            <person name="Jarju S."/>
            <person name="Secka A."/>
            <person name="Antonio M."/>
            <person name="Oren A."/>
            <person name="Chaudhuri R.R."/>
            <person name="La Ragione R."/>
            <person name="Hildebrand F."/>
            <person name="Pallen M.J."/>
        </authorList>
    </citation>
    <scope>NUCLEOTIDE SEQUENCE</scope>
    <source>
        <strain evidence="6">MalCec1-1739</strain>
    </source>
</reference>
<dbReference type="InterPro" id="IPR019734">
    <property type="entry name" value="TPR_rpt"/>
</dbReference>
<reference evidence="6" key="2">
    <citation type="submission" date="2021-04" db="EMBL/GenBank/DDBJ databases">
        <authorList>
            <person name="Gilroy R."/>
        </authorList>
    </citation>
    <scope>NUCLEOTIDE SEQUENCE</scope>
    <source>
        <strain evidence="6">MalCec1-1739</strain>
    </source>
</reference>